<dbReference type="Proteomes" id="UP001597100">
    <property type="component" value="Unassembled WGS sequence"/>
</dbReference>
<accession>A0ABW3IC70</accession>
<dbReference type="Pfam" id="PF01648">
    <property type="entry name" value="ACPS"/>
    <property type="match status" value="1"/>
</dbReference>
<evidence type="ECO:0000313" key="4">
    <source>
        <dbReference type="Proteomes" id="UP001597100"/>
    </source>
</evidence>
<dbReference type="EMBL" id="JBHTJP010000032">
    <property type="protein sequence ID" value="MFD0975686.1"/>
    <property type="molecule type" value="Genomic_DNA"/>
</dbReference>
<organism evidence="3 4">
    <name type="scientific">Salinimicrobium gaetbulicola</name>
    <dbReference type="NCBI Taxonomy" id="999702"/>
    <lineage>
        <taxon>Bacteria</taxon>
        <taxon>Pseudomonadati</taxon>
        <taxon>Bacteroidota</taxon>
        <taxon>Flavobacteriia</taxon>
        <taxon>Flavobacteriales</taxon>
        <taxon>Flavobacteriaceae</taxon>
        <taxon>Salinimicrobium</taxon>
    </lineage>
</organism>
<evidence type="ECO:0000313" key="3">
    <source>
        <dbReference type="EMBL" id="MFD0975686.1"/>
    </source>
</evidence>
<dbReference type="SUPFAM" id="SSF56214">
    <property type="entry name" value="4'-phosphopantetheinyl transferase"/>
    <property type="match status" value="1"/>
</dbReference>
<gene>
    <name evidence="3" type="ORF">ACFQ1G_02675</name>
</gene>
<feature type="domain" description="4'-phosphopantetheinyl transferase" evidence="2">
    <location>
        <begin position="2"/>
        <end position="69"/>
    </location>
</feature>
<protein>
    <submittedName>
        <fullName evidence="3">4'-phosphopantetheinyl transferase superfamily protein</fullName>
    </submittedName>
</protein>
<keyword evidence="1 3" id="KW-0808">Transferase</keyword>
<keyword evidence="4" id="KW-1185">Reference proteome</keyword>
<reference evidence="4" key="1">
    <citation type="journal article" date="2019" name="Int. J. Syst. Evol. Microbiol.">
        <title>The Global Catalogue of Microorganisms (GCM) 10K type strain sequencing project: providing services to taxonomists for standard genome sequencing and annotation.</title>
        <authorList>
            <consortium name="The Broad Institute Genomics Platform"/>
            <consortium name="The Broad Institute Genome Sequencing Center for Infectious Disease"/>
            <person name="Wu L."/>
            <person name="Ma J."/>
        </authorList>
    </citation>
    <scope>NUCLEOTIDE SEQUENCE [LARGE SCALE GENOMIC DNA]</scope>
    <source>
        <strain evidence="4">CCUG 60898</strain>
    </source>
</reference>
<dbReference type="Gene3D" id="3.90.470.20">
    <property type="entry name" value="4'-phosphopantetheinyl transferase domain"/>
    <property type="match status" value="1"/>
</dbReference>
<evidence type="ECO:0000256" key="1">
    <source>
        <dbReference type="ARBA" id="ARBA00022679"/>
    </source>
</evidence>
<dbReference type="InterPro" id="IPR008278">
    <property type="entry name" value="4-PPantetheinyl_Trfase_dom"/>
</dbReference>
<name>A0ABW3IC70_9FLAO</name>
<dbReference type="GO" id="GO:0016740">
    <property type="term" value="F:transferase activity"/>
    <property type="evidence" value="ECO:0007669"/>
    <property type="project" value="UniProtKB-KW"/>
</dbReference>
<comment type="caution">
    <text evidence="3">The sequence shown here is derived from an EMBL/GenBank/DDBJ whole genome shotgun (WGS) entry which is preliminary data.</text>
</comment>
<evidence type="ECO:0000259" key="2">
    <source>
        <dbReference type="Pfam" id="PF01648"/>
    </source>
</evidence>
<dbReference type="InterPro" id="IPR037143">
    <property type="entry name" value="4-PPantetheinyl_Trfase_dom_sf"/>
</dbReference>
<proteinExistence type="predicted"/>
<dbReference type="RefSeq" id="WP_380736728.1">
    <property type="nucleotide sequence ID" value="NZ_JBHTJP010000032.1"/>
</dbReference>
<sequence length="193" mass="22098">MIGNDIIDLSLAGRESNWERKGFLEKVFSREEQVMVLTAQNSGQMVWLLWSFKEAAYKAHQRLYGHPPILNWLRQKCKLTSLTKFSASGEVNINGKNYFTSSLITSEYIHTTAAKDNKTPLQNVLFEGPSEGAKKQLLKQISDHFSVHYSKLSFHSNKLGIPYIQYKNKSFFTDFSFSDHGRYSGFSVSLRIS</sequence>